<dbReference type="KEGG" id="smam:Mal15_65010"/>
<name>A0A5B9MPT0_9BACT</name>
<proteinExistence type="predicted"/>
<protein>
    <recommendedName>
        <fullName evidence="3">DNA phosphorothioation-associated methyltransferase</fullName>
    </recommendedName>
</protein>
<dbReference type="AlphaFoldDB" id="A0A5B9MPT0"/>
<evidence type="ECO:0000313" key="2">
    <source>
        <dbReference type="Proteomes" id="UP000321353"/>
    </source>
</evidence>
<gene>
    <name evidence="1" type="ORF">Mal15_65010</name>
</gene>
<organism evidence="1 2">
    <name type="scientific">Stieleria maiorica</name>
    <dbReference type="NCBI Taxonomy" id="2795974"/>
    <lineage>
        <taxon>Bacteria</taxon>
        <taxon>Pseudomonadati</taxon>
        <taxon>Planctomycetota</taxon>
        <taxon>Planctomycetia</taxon>
        <taxon>Pirellulales</taxon>
        <taxon>Pirellulaceae</taxon>
        <taxon>Stieleria</taxon>
    </lineage>
</organism>
<dbReference type="EMBL" id="CP036264">
    <property type="protein sequence ID" value="QEG02380.1"/>
    <property type="molecule type" value="Genomic_DNA"/>
</dbReference>
<keyword evidence="2" id="KW-1185">Reference proteome</keyword>
<evidence type="ECO:0000313" key="1">
    <source>
        <dbReference type="EMBL" id="QEG02380.1"/>
    </source>
</evidence>
<evidence type="ECO:0008006" key="3">
    <source>
        <dbReference type="Google" id="ProtNLM"/>
    </source>
</evidence>
<dbReference type="InterPro" id="IPR024019">
    <property type="entry name" value="CHP04096"/>
</dbReference>
<dbReference type="NCBIfam" id="TIGR04096">
    <property type="entry name" value="dnd_rel_methyl"/>
    <property type="match status" value="1"/>
</dbReference>
<sequence length="454" mass="51079">MITPERSFFDYGCGHGDDLAALREDGVACDGFDPKFRPNVDPQPSDIVNIGYVINVIEDVEERRLTLQKAWAIADRVLCVAARVVMGESSGREVEFGDGLVTSIGTFQKYFTQAELREYIEESLGSEAYPAAPGVFYVFRDEELKTQFLSDRVRRSITAPRKRIAEVRFEEHKAILEPLVECVLSLGRLPAEDEFELTSEIVDAFGSLKRAFALIKKVTGEEDWESIHVARVEDLTVYIALAKFANRPPFSRLPKRTQRDIKAFFGSYKNACDSADAILFETGDATAIDAACVNSAVGRLTSNALWVHRNAVPSLSPILRIYEGCARAYVGSLDDMNIVKLHRFSGKISYLSCGSFDYEAHPPLTATVKVALRTLRLDYFEYAAAKDPLLLDLKDCMVPADYPFRAKFERLSKQELKHGVLEGHNDLQSRLQWQSTLSFLGFTHRGHRLIRKRS</sequence>
<dbReference type="Proteomes" id="UP000321353">
    <property type="component" value="Chromosome"/>
</dbReference>
<accession>A0A5B9MPT0</accession>
<reference evidence="1 2" key="1">
    <citation type="submission" date="2019-02" db="EMBL/GenBank/DDBJ databases">
        <title>Planctomycetal bacteria perform biofilm scaping via a novel small molecule.</title>
        <authorList>
            <person name="Jeske O."/>
            <person name="Boedeker C."/>
            <person name="Wiegand S."/>
            <person name="Breitling P."/>
            <person name="Kallscheuer N."/>
            <person name="Jogler M."/>
            <person name="Rohde M."/>
            <person name="Petersen J."/>
            <person name="Medema M.H."/>
            <person name="Surup F."/>
            <person name="Jogler C."/>
        </authorList>
    </citation>
    <scope>NUCLEOTIDE SEQUENCE [LARGE SCALE GENOMIC DNA]</scope>
    <source>
        <strain evidence="1 2">Mal15</strain>
    </source>
</reference>